<evidence type="ECO:0000313" key="2">
    <source>
        <dbReference type="EMBL" id="MBC5724801.1"/>
    </source>
</evidence>
<dbReference type="AlphaFoldDB" id="A0A923RW32"/>
<accession>A0A923RW32</accession>
<dbReference type="SUPFAM" id="SSF55729">
    <property type="entry name" value="Acyl-CoA N-acyltransferases (Nat)"/>
    <property type="match status" value="1"/>
</dbReference>
<dbReference type="InterPro" id="IPR000182">
    <property type="entry name" value="GNAT_dom"/>
</dbReference>
<proteinExistence type="predicted"/>
<dbReference type="PROSITE" id="PS51186">
    <property type="entry name" value="GNAT"/>
    <property type="match status" value="1"/>
</dbReference>
<name>A0A923RW32_9FIRM</name>
<reference evidence="2" key="1">
    <citation type="submission" date="2020-08" db="EMBL/GenBank/DDBJ databases">
        <title>Genome public.</title>
        <authorList>
            <person name="Liu C."/>
            <person name="Sun Q."/>
        </authorList>
    </citation>
    <scope>NUCLEOTIDE SEQUENCE</scope>
    <source>
        <strain evidence="2">NSJ-28</strain>
    </source>
</reference>
<feature type="domain" description="N-acetyltransferase" evidence="1">
    <location>
        <begin position="6"/>
        <end position="153"/>
    </location>
</feature>
<comment type="caution">
    <text evidence="2">The sequence shown here is derived from an EMBL/GenBank/DDBJ whole genome shotgun (WGS) entry which is preliminary data.</text>
</comment>
<dbReference type="EMBL" id="JACOPL010000003">
    <property type="protein sequence ID" value="MBC5724801.1"/>
    <property type="molecule type" value="Genomic_DNA"/>
</dbReference>
<dbReference type="GO" id="GO:0016747">
    <property type="term" value="F:acyltransferase activity, transferring groups other than amino-acyl groups"/>
    <property type="evidence" value="ECO:0007669"/>
    <property type="project" value="InterPro"/>
</dbReference>
<evidence type="ECO:0000259" key="1">
    <source>
        <dbReference type="PROSITE" id="PS51186"/>
    </source>
</evidence>
<keyword evidence="3" id="KW-1185">Reference proteome</keyword>
<dbReference type="Proteomes" id="UP000606499">
    <property type="component" value="Unassembled WGS sequence"/>
</dbReference>
<dbReference type="RefSeq" id="WP_054328312.1">
    <property type="nucleotide sequence ID" value="NZ_JACOPL010000003.1"/>
</dbReference>
<dbReference type="InterPro" id="IPR016181">
    <property type="entry name" value="Acyl_CoA_acyltransferase"/>
</dbReference>
<organism evidence="2 3">
    <name type="scientific">Agathobaculum faecis</name>
    <dbReference type="NCBI Taxonomy" id="2763013"/>
    <lineage>
        <taxon>Bacteria</taxon>
        <taxon>Bacillati</taxon>
        <taxon>Bacillota</taxon>
        <taxon>Clostridia</taxon>
        <taxon>Eubacteriales</taxon>
        <taxon>Butyricicoccaceae</taxon>
        <taxon>Agathobaculum</taxon>
    </lineage>
</organism>
<sequence>MILHLERLTDIQDGRYDTAMALYAESFPPHEQRQIASQEAILRDKRYRFELVFDGVEWVGLLLCWETKDFIYVEHFCIFPELRNRHYGQRTLSLLQQSGKTIVLEIDPPEDWVSCRRAGFYARCGYCTNPYPHVHPPYHVENSGHRLVVLSFPKALTETAYQSFYKFLQDVVMYDCF</sequence>
<evidence type="ECO:0000313" key="3">
    <source>
        <dbReference type="Proteomes" id="UP000606499"/>
    </source>
</evidence>
<gene>
    <name evidence="2" type="ORF">H8S45_04915</name>
</gene>
<protein>
    <submittedName>
        <fullName evidence="2">N-acetyltransferase</fullName>
    </submittedName>
</protein>
<dbReference type="Gene3D" id="3.40.630.30">
    <property type="match status" value="1"/>
</dbReference>